<evidence type="ECO:0008006" key="6">
    <source>
        <dbReference type="Google" id="ProtNLM"/>
    </source>
</evidence>
<feature type="domain" description="DNA2/NAM7 helicase helicase" evidence="2">
    <location>
        <begin position="16"/>
        <end position="84"/>
    </location>
</feature>
<dbReference type="Pfam" id="PF13087">
    <property type="entry name" value="AAA_12"/>
    <property type="match status" value="1"/>
</dbReference>
<gene>
    <name evidence="4" type="ORF">AA0113_g3638</name>
</gene>
<dbReference type="SUPFAM" id="SSF52540">
    <property type="entry name" value="P-loop containing nucleoside triphosphate hydrolases"/>
    <property type="match status" value="1"/>
</dbReference>
<sequence length="332" mass="37092">MLGKYLGANVPARRKAQKRIKDARLTFTTCTGAALGLLKNEHFDVVIMDEASQLTEPATLVPLVKECSRAILVGDHVQLRATVQQNAVLTGYDISLFERHYKLPPREDVARVMLNMQYRMHRSICDFSSSEFYDGKLHTAVAEYARPLSCSLFPWPKKNRMVWVECPESEELYCQSKWNVGQGVICKSIIELLKTPPPSPKSTTAATVPGESPSIVILTPYNRQKDLLTSEIPNVEVCSIDSFQGREADIVVFVTVRCNVYHELGLLADMRRLNVVMTRAKAGILLIGHQNTLAGVEAGMVENESKLVWRRLLEQCEVVSLAARAESGCSKR</sequence>
<dbReference type="InterPro" id="IPR027417">
    <property type="entry name" value="P-loop_NTPase"/>
</dbReference>
<dbReference type="PANTHER" id="PTHR10887:SF495">
    <property type="entry name" value="HELICASE SENATAXIN ISOFORM X1-RELATED"/>
    <property type="match status" value="1"/>
</dbReference>
<evidence type="ECO:0000256" key="1">
    <source>
        <dbReference type="ARBA" id="ARBA00022806"/>
    </source>
</evidence>
<keyword evidence="1" id="KW-0547">Nucleotide-binding</keyword>
<dbReference type="PANTHER" id="PTHR10887">
    <property type="entry name" value="DNA2/NAM7 HELICASE FAMILY"/>
    <property type="match status" value="1"/>
</dbReference>
<feature type="domain" description="DNA2/NAM7 helicase-like C-terminal" evidence="3">
    <location>
        <begin position="92"/>
        <end position="290"/>
    </location>
</feature>
<dbReference type="InterPro" id="IPR041679">
    <property type="entry name" value="DNA2/NAM7-like_C"/>
</dbReference>
<comment type="caution">
    <text evidence="4">The sequence shown here is derived from an EMBL/GenBank/DDBJ whole genome shotgun (WGS) entry which is preliminary data.</text>
</comment>
<accession>A0A4Q4SH23</accession>
<reference evidence="5" key="1">
    <citation type="journal article" date="2019" name="bioRxiv">
        <title>Genomics, evolutionary history and diagnostics of the Alternaria alternata species group including apple and Asian pear pathotypes.</title>
        <authorList>
            <person name="Armitage A.D."/>
            <person name="Cockerton H.M."/>
            <person name="Sreenivasaprasad S."/>
            <person name="Woodhall J.W."/>
            <person name="Lane C.R."/>
            <person name="Harrison R.J."/>
            <person name="Clarkson J.P."/>
        </authorList>
    </citation>
    <scope>NUCLEOTIDE SEQUENCE [LARGE SCALE GENOMIC DNA]</scope>
    <source>
        <strain evidence="5">RGR 97.0016</strain>
    </source>
</reference>
<proteinExistence type="predicted"/>
<dbReference type="InterPro" id="IPR047187">
    <property type="entry name" value="SF1_C_Upf1"/>
</dbReference>
<protein>
    <recommendedName>
        <fullName evidence="6">DNA2/NAM7 helicase-like C-terminal domain-containing protein</fullName>
    </recommendedName>
</protein>
<evidence type="ECO:0000313" key="4">
    <source>
        <dbReference type="EMBL" id="RYO69887.1"/>
    </source>
</evidence>
<evidence type="ECO:0000259" key="2">
    <source>
        <dbReference type="Pfam" id="PF13086"/>
    </source>
</evidence>
<dbReference type="Pfam" id="PF13086">
    <property type="entry name" value="AAA_11"/>
    <property type="match status" value="1"/>
</dbReference>
<evidence type="ECO:0000259" key="3">
    <source>
        <dbReference type="Pfam" id="PF13087"/>
    </source>
</evidence>
<dbReference type="Gene3D" id="3.40.50.300">
    <property type="entry name" value="P-loop containing nucleotide triphosphate hydrolases"/>
    <property type="match status" value="2"/>
</dbReference>
<dbReference type="InterPro" id="IPR041677">
    <property type="entry name" value="DNA2/NAM7_AAA_11"/>
</dbReference>
<dbReference type="GO" id="GO:0004386">
    <property type="term" value="F:helicase activity"/>
    <property type="evidence" value="ECO:0007669"/>
    <property type="project" value="InterPro"/>
</dbReference>
<dbReference type="InterPro" id="IPR045055">
    <property type="entry name" value="DNA2/NAM7-like"/>
</dbReference>
<dbReference type="Proteomes" id="UP000293823">
    <property type="component" value="Unassembled WGS sequence"/>
</dbReference>
<dbReference type="EMBL" id="PEJP01000012">
    <property type="protein sequence ID" value="RYO69887.1"/>
    <property type="molecule type" value="Genomic_DNA"/>
</dbReference>
<dbReference type="CDD" id="cd18808">
    <property type="entry name" value="SF1_C_Upf1"/>
    <property type="match status" value="1"/>
</dbReference>
<organism evidence="4 5">
    <name type="scientific">Alternaria arborescens</name>
    <dbReference type="NCBI Taxonomy" id="156630"/>
    <lineage>
        <taxon>Eukaryota</taxon>
        <taxon>Fungi</taxon>
        <taxon>Dikarya</taxon>
        <taxon>Ascomycota</taxon>
        <taxon>Pezizomycotina</taxon>
        <taxon>Dothideomycetes</taxon>
        <taxon>Pleosporomycetidae</taxon>
        <taxon>Pleosporales</taxon>
        <taxon>Pleosporineae</taxon>
        <taxon>Pleosporaceae</taxon>
        <taxon>Alternaria</taxon>
        <taxon>Alternaria sect. Alternaria</taxon>
    </lineage>
</organism>
<evidence type="ECO:0000313" key="5">
    <source>
        <dbReference type="Proteomes" id="UP000293823"/>
    </source>
</evidence>
<keyword evidence="1" id="KW-0347">Helicase</keyword>
<keyword evidence="1" id="KW-0067">ATP-binding</keyword>
<keyword evidence="1" id="KW-0378">Hydrolase</keyword>
<keyword evidence="5" id="KW-1185">Reference proteome</keyword>
<dbReference type="OrthoDB" id="6513042at2759"/>
<name>A0A4Q4SH23_9PLEO</name>
<dbReference type="AlphaFoldDB" id="A0A4Q4SH23"/>